<protein>
    <recommendedName>
        <fullName evidence="11">Vomeronasal type-1 receptor</fullName>
    </recommendedName>
</protein>
<dbReference type="OrthoDB" id="9606139at2759"/>
<evidence type="ECO:0000256" key="4">
    <source>
        <dbReference type="ARBA" id="ARBA00022507"/>
    </source>
</evidence>
<keyword evidence="9 11" id="KW-0675">Receptor</keyword>
<evidence type="ECO:0000256" key="10">
    <source>
        <dbReference type="ARBA" id="ARBA00023224"/>
    </source>
</evidence>
<dbReference type="AlphaFoldDB" id="A0A553QX90"/>
<evidence type="ECO:0000256" key="8">
    <source>
        <dbReference type="ARBA" id="ARBA00023136"/>
    </source>
</evidence>
<evidence type="ECO:0000256" key="5">
    <source>
        <dbReference type="ARBA" id="ARBA00022692"/>
    </source>
</evidence>
<sequence>MDLCVTIKGVSFLLQTGLGVLANAIVLLAYAQLSAIRAALGPVDAILCHLALADLFLLLTRGVPQTLSVFGFRSLLDDAGCKVVIYCYRLARALSVCLTCLLSVYQALMLAPAGPLLTRLRARLPQLVLPSFLALWILNMAVCIAAPLFSVAPRNNSVPPFTLNLGFCLVDFHDNLSYVVNGVFVSLRDFLFVGGMLGGSGYMLAVLRAHGRRMQGVKRAAGGGEARAARTVLLLVLLYTLFFGVDNVIWIYMLTETRVSAVVADMRLFFSSCYASFSPLLIICTNRKIRARVSCSSQQGPEEEKK</sequence>
<dbReference type="SUPFAM" id="SSF81321">
    <property type="entry name" value="Family A G protein-coupled receptor-like"/>
    <property type="match status" value="1"/>
</dbReference>
<feature type="transmembrane region" description="Helical" evidence="11">
    <location>
        <begin position="190"/>
        <end position="211"/>
    </location>
</feature>
<feature type="transmembrane region" description="Helical" evidence="11">
    <location>
        <begin position="232"/>
        <end position="254"/>
    </location>
</feature>
<keyword evidence="5 11" id="KW-0812">Transmembrane</keyword>
<keyword evidence="6 11" id="KW-1133">Transmembrane helix</keyword>
<comment type="similarity">
    <text evidence="2 11">Belongs to the G-protein coupled receptor 1 family.</text>
</comment>
<gene>
    <name evidence="13" type="ORF">DNTS_006261</name>
</gene>
<dbReference type="Pfam" id="PF03402">
    <property type="entry name" value="V1R"/>
    <property type="match status" value="1"/>
</dbReference>
<dbReference type="PANTHER" id="PTHR24062">
    <property type="entry name" value="VOMERONASAL TYPE-1 RECEPTOR"/>
    <property type="match status" value="1"/>
</dbReference>
<proteinExistence type="inferred from homology"/>
<evidence type="ECO:0000256" key="9">
    <source>
        <dbReference type="ARBA" id="ARBA00023170"/>
    </source>
</evidence>
<evidence type="ECO:0000313" key="14">
    <source>
        <dbReference type="Proteomes" id="UP000316079"/>
    </source>
</evidence>
<evidence type="ECO:0000313" key="13">
    <source>
        <dbReference type="EMBL" id="TRY94368.1"/>
    </source>
</evidence>
<dbReference type="Gene3D" id="1.20.1070.10">
    <property type="entry name" value="Rhodopsin 7-helix transmembrane proteins"/>
    <property type="match status" value="1"/>
</dbReference>
<dbReference type="Proteomes" id="UP000316079">
    <property type="component" value="Unassembled WGS sequence"/>
</dbReference>
<evidence type="ECO:0000256" key="2">
    <source>
        <dbReference type="ARBA" id="ARBA00010663"/>
    </source>
</evidence>
<feature type="transmembrane region" description="Helical" evidence="11">
    <location>
        <begin position="266"/>
        <end position="284"/>
    </location>
</feature>
<evidence type="ECO:0000259" key="12">
    <source>
        <dbReference type="PROSITE" id="PS50262"/>
    </source>
</evidence>
<feature type="transmembrane region" description="Helical" evidence="11">
    <location>
        <begin position="127"/>
        <end position="149"/>
    </location>
</feature>
<comment type="subcellular location">
    <subcellularLocation>
        <location evidence="1 11">Cell membrane</location>
        <topology evidence="1 11">Multi-pass membrane protein</topology>
    </subcellularLocation>
</comment>
<organism evidence="13 14">
    <name type="scientific">Danionella cerebrum</name>
    <dbReference type="NCBI Taxonomy" id="2873325"/>
    <lineage>
        <taxon>Eukaryota</taxon>
        <taxon>Metazoa</taxon>
        <taxon>Chordata</taxon>
        <taxon>Craniata</taxon>
        <taxon>Vertebrata</taxon>
        <taxon>Euteleostomi</taxon>
        <taxon>Actinopterygii</taxon>
        <taxon>Neopterygii</taxon>
        <taxon>Teleostei</taxon>
        <taxon>Ostariophysi</taxon>
        <taxon>Cypriniformes</taxon>
        <taxon>Danionidae</taxon>
        <taxon>Danioninae</taxon>
        <taxon>Danionella</taxon>
    </lineage>
</organism>
<reference evidence="13 14" key="1">
    <citation type="journal article" date="2019" name="Sci. Data">
        <title>Hybrid genome assembly and annotation of Danionella translucida.</title>
        <authorList>
            <person name="Kadobianskyi M."/>
            <person name="Schulze L."/>
            <person name="Schuelke M."/>
            <person name="Judkewitz B."/>
        </authorList>
    </citation>
    <scope>NUCLEOTIDE SEQUENCE [LARGE SCALE GENOMIC DNA]</scope>
    <source>
        <strain evidence="13 14">Bolton</strain>
    </source>
</reference>
<evidence type="ECO:0000256" key="3">
    <source>
        <dbReference type="ARBA" id="ARBA00022475"/>
    </source>
</evidence>
<dbReference type="FunFam" id="1.20.1070.10:FF:000300">
    <property type="entry name" value="Vomeronasal type-1 receptor"/>
    <property type="match status" value="1"/>
</dbReference>
<keyword evidence="3 11" id="KW-1003">Cell membrane</keyword>
<keyword evidence="8 11" id="KW-0472">Membrane</keyword>
<feature type="transmembrane region" description="Helical" evidence="11">
    <location>
        <begin position="43"/>
        <end position="63"/>
    </location>
</feature>
<dbReference type="GO" id="GO:0016503">
    <property type="term" value="F:pheromone receptor activity"/>
    <property type="evidence" value="ECO:0007669"/>
    <property type="project" value="InterPro"/>
</dbReference>
<evidence type="ECO:0000256" key="6">
    <source>
        <dbReference type="ARBA" id="ARBA00022989"/>
    </source>
</evidence>
<feature type="transmembrane region" description="Helical" evidence="11">
    <location>
        <begin position="12"/>
        <end position="31"/>
    </location>
</feature>
<dbReference type="InterPro" id="IPR017452">
    <property type="entry name" value="GPCR_Rhodpsn_7TM"/>
</dbReference>
<keyword evidence="10 11" id="KW-0807">Transducer</keyword>
<evidence type="ECO:0000256" key="11">
    <source>
        <dbReference type="RuleBase" id="RU364061"/>
    </source>
</evidence>
<dbReference type="PROSITE" id="PS50262">
    <property type="entry name" value="G_PROTEIN_RECEP_F1_2"/>
    <property type="match status" value="1"/>
</dbReference>
<evidence type="ECO:0000256" key="1">
    <source>
        <dbReference type="ARBA" id="ARBA00004651"/>
    </source>
</evidence>
<keyword evidence="4 11" id="KW-0589">Pheromone response</keyword>
<dbReference type="InterPro" id="IPR004072">
    <property type="entry name" value="Vmron_rcpt_1"/>
</dbReference>
<dbReference type="EMBL" id="SRMA01025447">
    <property type="protein sequence ID" value="TRY94368.1"/>
    <property type="molecule type" value="Genomic_DNA"/>
</dbReference>
<accession>A0A553QX90</accession>
<dbReference type="GO" id="GO:0005886">
    <property type="term" value="C:plasma membrane"/>
    <property type="evidence" value="ECO:0007669"/>
    <property type="project" value="UniProtKB-SubCell"/>
</dbReference>
<keyword evidence="7 11" id="KW-0297">G-protein coupled receptor</keyword>
<keyword evidence="14" id="KW-1185">Reference proteome</keyword>
<comment type="caution">
    <text evidence="13">The sequence shown here is derived from an EMBL/GenBank/DDBJ whole genome shotgun (WGS) entry which is preliminary data.</text>
</comment>
<name>A0A553QX90_9TELE</name>
<feature type="domain" description="G-protein coupled receptors family 1 profile" evidence="12">
    <location>
        <begin position="22"/>
        <end position="282"/>
    </location>
</feature>
<dbReference type="GO" id="GO:0019236">
    <property type="term" value="P:response to pheromone"/>
    <property type="evidence" value="ECO:0007669"/>
    <property type="project" value="UniProtKB-KW"/>
</dbReference>
<evidence type="ECO:0000256" key="7">
    <source>
        <dbReference type="ARBA" id="ARBA00023040"/>
    </source>
</evidence>